<dbReference type="InterPro" id="IPR050131">
    <property type="entry name" value="Peptidase_S8_subtilisin-like"/>
</dbReference>
<feature type="active site" description="Charge relay system" evidence="5">
    <location>
        <position position="170"/>
    </location>
</feature>
<sequence length="412" mass="42076">MAQHGARHTKRRISLAIGAAIAVAGGATLLTLPAGASPAEGTVLGAGAKDAVKGDYIVLLKGDPAKGTGVKAATEANGLAKEYGGKVEHTYHAALNGYSAKGLSAQEARRLAADDKVAKVVQAREITAHATQTRPPSWGQDRVDQASRTLNKKYTYPDSAGSGVTAYVVDSGVRVSHRDFGGRAVNGYDIVDDDKTAQDGANHGTHVSGTIAGTKYGIAKKAKIVAVRILGNDNRGTTADAVAGIDWMIANHKAKGGPAVANMSIGGFKDYALDEAVKRAVAANITCVVSAGNDSGNASAASPARVTEAITVAASDQKDRQTTFSNYGKSVDLYAPGIDVVSASNKSDTAYMAGWGTSMAAPHVSGAAALYLSTHKTATPAQVAKALTSGATKGAITNPSTGTPNRLLRVPR</sequence>
<dbReference type="PANTHER" id="PTHR43806:SF11">
    <property type="entry name" value="CEREVISIN-RELATED"/>
    <property type="match status" value="1"/>
</dbReference>
<dbReference type="Proteomes" id="UP001519064">
    <property type="component" value="Unassembled WGS sequence"/>
</dbReference>
<evidence type="ECO:0000313" key="10">
    <source>
        <dbReference type="Proteomes" id="UP001519064"/>
    </source>
</evidence>
<dbReference type="PROSITE" id="PS00138">
    <property type="entry name" value="SUBTILASE_SER"/>
    <property type="match status" value="1"/>
</dbReference>
<evidence type="ECO:0000259" key="8">
    <source>
        <dbReference type="Pfam" id="PF05922"/>
    </source>
</evidence>
<dbReference type="InterPro" id="IPR037045">
    <property type="entry name" value="S8pro/Inhibitor_I9_sf"/>
</dbReference>
<dbReference type="InterPro" id="IPR023828">
    <property type="entry name" value="Peptidase_S8_Ser-AS"/>
</dbReference>
<comment type="similarity">
    <text evidence="1 5 6">Belongs to the peptidase S8 family.</text>
</comment>
<organism evidence="9 10">
    <name type="scientific">Streptomyces oryzae</name>
    <dbReference type="NCBI Taxonomy" id="1434886"/>
    <lineage>
        <taxon>Bacteria</taxon>
        <taxon>Bacillati</taxon>
        <taxon>Actinomycetota</taxon>
        <taxon>Actinomycetes</taxon>
        <taxon>Kitasatosporales</taxon>
        <taxon>Streptomycetaceae</taxon>
        <taxon>Streptomyces</taxon>
    </lineage>
</organism>
<keyword evidence="3 5" id="KW-0378">Hydrolase</keyword>
<name>A0ABS3XHH5_9ACTN</name>
<evidence type="ECO:0000256" key="1">
    <source>
        <dbReference type="ARBA" id="ARBA00011073"/>
    </source>
</evidence>
<dbReference type="EMBL" id="JADKMA010000127">
    <property type="protein sequence ID" value="MBO8194437.1"/>
    <property type="molecule type" value="Genomic_DNA"/>
</dbReference>
<dbReference type="RefSeq" id="WP_209241537.1">
    <property type="nucleotide sequence ID" value="NZ_JADKMA010000127.1"/>
</dbReference>
<keyword evidence="2 5" id="KW-0645">Protease</keyword>
<dbReference type="SUPFAM" id="SSF54897">
    <property type="entry name" value="Protease propeptides/inhibitors"/>
    <property type="match status" value="1"/>
</dbReference>
<dbReference type="PROSITE" id="PS51892">
    <property type="entry name" value="SUBTILASE"/>
    <property type="match status" value="1"/>
</dbReference>
<evidence type="ECO:0000256" key="6">
    <source>
        <dbReference type="RuleBase" id="RU003355"/>
    </source>
</evidence>
<dbReference type="InterPro" id="IPR036852">
    <property type="entry name" value="Peptidase_S8/S53_dom_sf"/>
</dbReference>
<accession>A0ABS3XHH5</accession>
<dbReference type="Pfam" id="PF05922">
    <property type="entry name" value="Inhibitor_I9"/>
    <property type="match status" value="1"/>
</dbReference>
<evidence type="ECO:0000259" key="7">
    <source>
        <dbReference type="Pfam" id="PF00082"/>
    </source>
</evidence>
<evidence type="ECO:0000256" key="2">
    <source>
        <dbReference type="ARBA" id="ARBA00022670"/>
    </source>
</evidence>
<dbReference type="InterPro" id="IPR022398">
    <property type="entry name" value="Peptidase_S8_His-AS"/>
</dbReference>
<dbReference type="InterPro" id="IPR010259">
    <property type="entry name" value="S8pro/Inhibitor_I9"/>
</dbReference>
<dbReference type="PANTHER" id="PTHR43806">
    <property type="entry name" value="PEPTIDASE S8"/>
    <property type="match status" value="1"/>
</dbReference>
<dbReference type="InterPro" id="IPR000209">
    <property type="entry name" value="Peptidase_S8/S53_dom"/>
</dbReference>
<evidence type="ECO:0000256" key="4">
    <source>
        <dbReference type="ARBA" id="ARBA00022825"/>
    </source>
</evidence>
<protein>
    <submittedName>
        <fullName evidence="9">S8 family peptidase</fullName>
    </submittedName>
</protein>
<dbReference type="PROSITE" id="PS00137">
    <property type="entry name" value="SUBTILASE_HIS"/>
    <property type="match status" value="1"/>
</dbReference>
<reference evidence="9 10" key="1">
    <citation type="submission" date="2020-11" db="EMBL/GenBank/DDBJ databases">
        <title>Streptomyces spirodelae sp. nov., isolated from duckweed.</title>
        <authorList>
            <person name="Saimee Y."/>
            <person name="Duangmal K."/>
        </authorList>
    </citation>
    <scope>NUCLEOTIDE SEQUENCE [LARGE SCALE GENOMIC DNA]</scope>
    <source>
        <strain evidence="9 10">S16-07</strain>
    </source>
</reference>
<proteinExistence type="inferred from homology"/>
<keyword evidence="10" id="KW-1185">Reference proteome</keyword>
<gene>
    <name evidence="9" type="ORF">ITI46_22635</name>
</gene>
<dbReference type="Gene3D" id="3.30.70.80">
    <property type="entry name" value="Peptidase S8 propeptide/proteinase inhibitor I9"/>
    <property type="match status" value="1"/>
</dbReference>
<evidence type="ECO:0000256" key="5">
    <source>
        <dbReference type="PROSITE-ProRule" id="PRU01240"/>
    </source>
</evidence>
<dbReference type="InterPro" id="IPR023827">
    <property type="entry name" value="Peptidase_S8_Asp-AS"/>
</dbReference>
<evidence type="ECO:0000256" key="3">
    <source>
        <dbReference type="ARBA" id="ARBA00022801"/>
    </source>
</evidence>
<feature type="active site" description="Charge relay system" evidence="5">
    <location>
        <position position="358"/>
    </location>
</feature>
<evidence type="ECO:0000313" key="9">
    <source>
        <dbReference type="EMBL" id="MBO8194437.1"/>
    </source>
</evidence>
<dbReference type="SUPFAM" id="SSF52743">
    <property type="entry name" value="Subtilisin-like"/>
    <property type="match status" value="1"/>
</dbReference>
<dbReference type="PRINTS" id="PR00723">
    <property type="entry name" value="SUBTILISIN"/>
</dbReference>
<dbReference type="Pfam" id="PF00082">
    <property type="entry name" value="Peptidase_S8"/>
    <property type="match status" value="1"/>
</dbReference>
<dbReference type="InterPro" id="IPR034193">
    <property type="entry name" value="PCSK9_ProteinaseK-like"/>
</dbReference>
<dbReference type="Gene3D" id="3.40.50.200">
    <property type="entry name" value="Peptidase S8/S53 domain"/>
    <property type="match status" value="1"/>
</dbReference>
<feature type="domain" description="Peptidase S8/S53" evidence="7">
    <location>
        <begin position="161"/>
        <end position="397"/>
    </location>
</feature>
<comment type="caution">
    <text evidence="9">The sequence shown here is derived from an EMBL/GenBank/DDBJ whole genome shotgun (WGS) entry which is preliminary data.</text>
</comment>
<keyword evidence="4 5" id="KW-0720">Serine protease</keyword>
<dbReference type="CDD" id="cd04077">
    <property type="entry name" value="Peptidases_S8_PCSK9_ProteinaseK_like"/>
    <property type="match status" value="1"/>
</dbReference>
<dbReference type="PROSITE" id="PS00136">
    <property type="entry name" value="SUBTILASE_ASP"/>
    <property type="match status" value="1"/>
</dbReference>
<feature type="domain" description="Inhibitor I9" evidence="8">
    <location>
        <begin position="81"/>
        <end position="127"/>
    </location>
</feature>
<feature type="active site" description="Charge relay system" evidence="5">
    <location>
        <position position="203"/>
    </location>
</feature>
<dbReference type="InterPro" id="IPR015500">
    <property type="entry name" value="Peptidase_S8_subtilisin-rel"/>
</dbReference>